<evidence type="ECO:0000256" key="2">
    <source>
        <dbReference type="SAM" id="Phobius"/>
    </source>
</evidence>
<evidence type="ECO:0000256" key="1">
    <source>
        <dbReference type="SAM" id="MobiDB-lite"/>
    </source>
</evidence>
<keyword evidence="2" id="KW-0812">Transmembrane</keyword>
<organism evidence="3 4">
    <name type="scientific">Aeropyrum camini SY1 = JCM 12091</name>
    <dbReference type="NCBI Taxonomy" id="1198449"/>
    <lineage>
        <taxon>Archaea</taxon>
        <taxon>Thermoproteota</taxon>
        <taxon>Thermoprotei</taxon>
        <taxon>Desulfurococcales</taxon>
        <taxon>Desulfurococcaceae</taxon>
        <taxon>Aeropyrum</taxon>
    </lineage>
</organism>
<name>U3TB93_9CREN</name>
<accession>U3TB93</accession>
<protein>
    <submittedName>
        <fullName evidence="3">Uncharacterized protein</fullName>
    </submittedName>
</protein>
<dbReference type="AlphaFoldDB" id="U3TB93"/>
<evidence type="ECO:0000313" key="4">
    <source>
        <dbReference type="Proteomes" id="UP000016887"/>
    </source>
</evidence>
<keyword evidence="2" id="KW-0472">Membrane</keyword>
<feature type="region of interest" description="Disordered" evidence="1">
    <location>
        <begin position="263"/>
        <end position="306"/>
    </location>
</feature>
<dbReference type="RefSeq" id="WP_022540966.1">
    <property type="nucleotide sequence ID" value="NZ_BBBZ01000003.1"/>
</dbReference>
<sequence length="342" mass="35540">MKAATPRTPALLVISEIIVGYNTRELLVMKLSADTLDIVDSITLRLSEAREPYTTGIDAVSTLYNRTGDSGNKGLITLALDSSTMQPLWSSLTIPTGLETSQAVVTGVKPSGEALLTVGSLFQGMYYDPVSSTGFITVHELHSGTLAAAYTVGSGVGVMLQDIAGGEDSMVVAGKWLPGSGQPWLQESSASAEAIEEGGIAVTSITHSSLTQPIKTGEELTGGLDLDDKTGDVETNPVSLESHSLVMLSLKIEELVENPTDVALPTSTETGITIGLPQGTTKTGGETNSQPPEVTTGETAPEASITSSNGGLAMELLEARSSLLLVVIAVLIVFLLAVVVRK</sequence>
<feature type="transmembrane region" description="Helical" evidence="2">
    <location>
        <begin position="322"/>
        <end position="340"/>
    </location>
</feature>
<keyword evidence="2" id="KW-1133">Transmembrane helix</keyword>
<reference evidence="3 4" key="1">
    <citation type="journal article" date="2013" name="Appl. Environ. Microbiol.">
        <title>Variation of the Virus-Related Elements within Syntenic Genomes of the Hyperthermophilic Archaeon Aeropyrum.</title>
        <authorList>
            <person name="Daifuku T."/>
            <person name="Yoshida T."/>
            <person name="Kitamura T."/>
            <person name="Kawaichi S."/>
            <person name="Inoue T."/>
            <person name="Nomura K."/>
            <person name="Yoshida Y."/>
            <person name="Kuno S."/>
            <person name="Sako Y."/>
        </authorList>
    </citation>
    <scope>NUCLEOTIDE SEQUENCE [LARGE SCALE GENOMIC DNA]</scope>
    <source>
        <strain evidence="3 4">SY1</strain>
    </source>
</reference>
<evidence type="ECO:0000313" key="3">
    <source>
        <dbReference type="EMBL" id="BAN89686.1"/>
    </source>
</evidence>
<keyword evidence="4" id="KW-1185">Reference proteome</keyword>
<dbReference type="Proteomes" id="UP000016887">
    <property type="component" value="Chromosome"/>
</dbReference>
<dbReference type="EMBL" id="AP012489">
    <property type="protein sequence ID" value="BAN89686.1"/>
    <property type="molecule type" value="Genomic_DNA"/>
</dbReference>
<dbReference type="STRING" id="1198449.ACAM_0217"/>
<proteinExistence type="predicted"/>
<feature type="compositionally biased region" description="Polar residues" evidence="1">
    <location>
        <begin position="278"/>
        <end position="306"/>
    </location>
</feature>
<dbReference type="KEGG" id="acj:ACAM_0217"/>
<gene>
    <name evidence="3" type="ORF">ACAM_0217</name>
</gene>